<dbReference type="EMBL" id="QFQD01000042">
    <property type="protein sequence ID" value="PZQ81627.1"/>
    <property type="molecule type" value="Genomic_DNA"/>
</dbReference>
<feature type="transmembrane region" description="Helical" evidence="1">
    <location>
        <begin position="261"/>
        <end position="284"/>
    </location>
</feature>
<dbReference type="GO" id="GO:0016020">
    <property type="term" value="C:membrane"/>
    <property type="evidence" value="ECO:0007669"/>
    <property type="project" value="InterPro"/>
</dbReference>
<reference evidence="3 4" key="1">
    <citation type="submission" date="2017-08" db="EMBL/GenBank/DDBJ databases">
        <title>Infants hospitalized years apart are colonized by the same room-sourced microbial strains.</title>
        <authorList>
            <person name="Brooks B."/>
            <person name="Olm M.R."/>
            <person name="Firek B.A."/>
            <person name="Baker R."/>
            <person name="Thomas B.C."/>
            <person name="Morowitz M.J."/>
            <person name="Banfield J.F."/>
        </authorList>
    </citation>
    <scope>NUCLEOTIDE SEQUENCE [LARGE SCALE GENOMIC DNA]</scope>
    <source>
        <strain evidence="3">S2_005_001_R2_27</strain>
    </source>
</reference>
<dbReference type="PANTHER" id="PTHR22911">
    <property type="entry name" value="ACYL-MALONYL CONDENSING ENZYME-RELATED"/>
    <property type="match status" value="1"/>
</dbReference>
<evidence type="ECO:0000256" key="1">
    <source>
        <dbReference type="SAM" id="Phobius"/>
    </source>
</evidence>
<feature type="transmembrane region" description="Helical" evidence="1">
    <location>
        <begin position="189"/>
        <end position="211"/>
    </location>
</feature>
<feature type="transmembrane region" description="Helical" evidence="1">
    <location>
        <begin position="35"/>
        <end position="55"/>
    </location>
</feature>
<feature type="transmembrane region" description="Helical" evidence="1">
    <location>
        <begin position="102"/>
        <end position="128"/>
    </location>
</feature>
<feature type="transmembrane region" description="Helical" evidence="1">
    <location>
        <begin position="223"/>
        <end position="249"/>
    </location>
</feature>
<keyword evidence="1" id="KW-1133">Transmembrane helix</keyword>
<keyword evidence="1" id="KW-0812">Transmembrane</keyword>
<feature type="domain" description="EamA" evidence="2">
    <location>
        <begin position="193"/>
        <end position="332"/>
    </location>
</feature>
<feature type="transmembrane region" description="Helical" evidence="1">
    <location>
        <begin position="317"/>
        <end position="333"/>
    </location>
</feature>
<feature type="transmembrane region" description="Helical" evidence="1">
    <location>
        <begin position="61"/>
        <end position="81"/>
    </location>
</feature>
<protein>
    <submittedName>
        <fullName evidence="3">EamA/RhaT family transporter</fullName>
    </submittedName>
</protein>
<keyword evidence="1" id="KW-0472">Membrane</keyword>
<feature type="transmembrane region" description="Helical" evidence="1">
    <location>
        <begin position="134"/>
        <end position="155"/>
    </location>
</feature>
<dbReference type="SUPFAM" id="SSF103481">
    <property type="entry name" value="Multidrug resistance efflux transporter EmrE"/>
    <property type="match status" value="2"/>
</dbReference>
<dbReference type="PANTHER" id="PTHR22911:SF76">
    <property type="entry name" value="EAMA DOMAIN-CONTAINING PROTEIN"/>
    <property type="match status" value="1"/>
</dbReference>
<dbReference type="Proteomes" id="UP000248887">
    <property type="component" value="Unassembled WGS sequence"/>
</dbReference>
<accession>A0A2W5SFJ4</accession>
<evidence type="ECO:0000313" key="4">
    <source>
        <dbReference type="Proteomes" id="UP000248887"/>
    </source>
</evidence>
<gene>
    <name evidence="3" type="ORF">DI549_13595</name>
</gene>
<dbReference type="InterPro" id="IPR037185">
    <property type="entry name" value="EmrE-like"/>
</dbReference>
<sequence length="341" mass="35026">MSPPPAAAIAPDAAGVHLFAPVTSEAHEALLRRNAFFAVVLAAFCIGFSAILVRLSDVGPAAIGFWRLFFALGPTIIWAYAETRSARMRRAVRGDTRGLPLFTLRQFVLAAVAGLFFGADLIAFHIGLAHTTTANALLLGNLAVVFVLIFGWLCLGERPTRGLLISLGLALAGTALIISRSATSTPSDAASVFGDALCVAAALCYAGYMLVTRLLRRGGEHAASAMGGGVLSLIASSVGALFCLGWAVANGEIIIPRSMQGMLAVIGLGLIAHAMGQGLTTFALGRLPAGLISTVLLLQIVVGTTLAAFLFGEIPSLVVAVGGTMVVAGVVVARPPRAPVS</sequence>
<dbReference type="InterPro" id="IPR000620">
    <property type="entry name" value="EamA_dom"/>
</dbReference>
<proteinExistence type="predicted"/>
<feature type="transmembrane region" description="Helical" evidence="1">
    <location>
        <begin position="291"/>
        <end position="311"/>
    </location>
</feature>
<dbReference type="AlphaFoldDB" id="A0A2W5SFJ4"/>
<feature type="transmembrane region" description="Helical" evidence="1">
    <location>
        <begin position="162"/>
        <end position="183"/>
    </location>
</feature>
<comment type="caution">
    <text evidence="3">The sequence shown here is derived from an EMBL/GenBank/DDBJ whole genome shotgun (WGS) entry which is preliminary data.</text>
</comment>
<dbReference type="Pfam" id="PF00892">
    <property type="entry name" value="EamA"/>
    <property type="match status" value="2"/>
</dbReference>
<name>A0A2W5SFJ4_ANCNO</name>
<evidence type="ECO:0000259" key="2">
    <source>
        <dbReference type="Pfam" id="PF00892"/>
    </source>
</evidence>
<organism evidence="3 4">
    <name type="scientific">Ancylobacter novellus</name>
    <name type="common">Thiobacillus novellus</name>
    <dbReference type="NCBI Taxonomy" id="921"/>
    <lineage>
        <taxon>Bacteria</taxon>
        <taxon>Pseudomonadati</taxon>
        <taxon>Pseudomonadota</taxon>
        <taxon>Alphaproteobacteria</taxon>
        <taxon>Hyphomicrobiales</taxon>
        <taxon>Xanthobacteraceae</taxon>
        <taxon>Ancylobacter</taxon>
    </lineage>
</organism>
<evidence type="ECO:0000313" key="3">
    <source>
        <dbReference type="EMBL" id="PZQ81627.1"/>
    </source>
</evidence>
<feature type="domain" description="EamA" evidence="2">
    <location>
        <begin position="36"/>
        <end position="178"/>
    </location>
</feature>